<reference evidence="2 3" key="1">
    <citation type="submission" date="2018-10" db="EMBL/GenBank/DDBJ databases">
        <title>Natrarchaeobius chitinivorans gen. nov., sp. nov., and Natrarchaeobius haloalkaliphilus sp. nov., alkaliphilic, chitin-utilizing haloarchaea from hypersaline alkaline lakes.</title>
        <authorList>
            <person name="Sorokin D.Y."/>
            <person name="Elcheninov A.G."/>
            <person name="Kostrikina N.A."/>
            <person name="Bale N.J."/>
            <person name="Sinninghe Damste J.S."/>
            <person name="Khijniak T.V."/>
            <person name="Kublanov I.V."/>
            <person name="Toshchakov S.V."/>
        </authorList>
    </citation>
    <scope>NUCLEOTIDE SEQUENCE [LARGE SCALE GENOMIC DNA]</scope>
    <source>
        <strain evidence="2 3">AArcht7</strain>
    </source>
</reference>
<comment type="caution">
    <text evidence="2">The sequence shown here is derived from an EMBL/GenBank/DDBJ whole genome shotgun (WGS) entry which is preliminary data.</text>
</comment>
<proteinExistence type="predicted"/>
<dbReference type="InterPro" id="IPR058335">
    <property type="entry name" value="PccX"/>
</dbReference>
<evidence type="ECO:0000313" key="2">
    <source>
        <dbReference type="EMBL" id="RQH00411.1"/>
    </source>
</evidence>
<evidence type="ECO:0000256" key="1">
    <source>
        <dbReference type="SAM" id="MobiDB-lite"/>
    </source>
</evidence>
<organism evidence="2 3">
    <name type="scientific">Natrarchaeobius chitinivorans</name>
    <dbReference type="NCBI Taxonomy" id="1679083"/>
    <lineage>
        <taxon>Archaea</taxon>
        <taxon>Methanobacteriati</taxon>
        <taxon>Methanobacteriota</taxon>
        <taxon>Stenosarchaea group</taxon>
        <taxon>Halobacteria</taxon>
        <taxon>Halobacteriales</taxon>
        <taxon>Natrialbaceae</taxon>
        <taxon>Natrarchaeobius</taxon>
    </lineage>
</organism>
<name>A0A3N6MRM4_NATCH</name>
<feature type="region of interest" description="Disordered" evidence="1">
    <location>
        <begin position="94"/>
        <end position="117"/>
    </location>
</feature>
<gene>
    <name evidence="2" type="ORF">EA472_11245</name>
</gene>
<feature type="region of interest" description="Disordered" evidence="1">
    <location>
        <begin position="1"/>
        <end position="43"/>
    </location>
</feature>
<evidence type="ECO:0008006" key="4">
    <source>
        <dbReference type="Google" id="ProtNLM"/>
    </source>
</evidence>
<dbReference type="Proteomes" id="UP000281431">
    <property type="component" value="Unassembled WGS sequence"/>
</dbReference>
<protein>
    <recommendedName>
        <fullName evidence="4">Acc operon protein</fullName>
    </recommendedName>
</protein>
<dbReference type="EMBL" id="REFZ01000006">
    <property type="protein sequence ID" value="RQH00411.1"/>
    <property type="molecule type" value="Genomic_DNA"/>
</dbReference>
<sequence>MPSQKRAEPTEPNGPSSEDGTDARRAGNELLAGDVSLELPDDADDEEAAAIAAAIGAHLHDHALAAAAAAAADDEERWEDRRWAFGGRMRAQKQRHVRVPRDAPSDPWTAAGRTDRF</sequence>
<dbReference type="AlphaFoldDB" id="A0A3N6MRM4"/>
<evidence type="ECO:0000313" key="3">
    <source>
        <dbReference type="Proteomes" id="UP000281431"/>
    </source>
</evidence>
<keyword evidence="3" id="KW-1185">Reference proteome</keyword>
<accession>A0A3N6MRM4</accession>
<dbReference type="Pfam" id="PF26062">
    <property type="entry name" value="DUF8022"/>
    <property type="match status" value="1"/>
</dbReference>